<gene>
    <name evidence="1" type="ORF">N7472_010510</name>
</gene>
<sequence length="128" mass="14214">MSAPSRADAVTDFANQRTNFLKWLGEQSHLIRHQPKPDTLAEVKANLREQGTQFLDQLSKAAITMASEASEHICVIAKPPGFYDVEVPNMCDALQRLLAFLAMRLGVNAKCDMCVHFVIENILAEPGF</sequence>
<reference evidence="1" key="2">
    <citation type="journal article" date="2023" name="IMA Fungus">
        <title>Comparative genomic study of the Penicillium genus elucidates a diverse pangenome and 15 lateral gene transfer events.</title>
        <authorList>
            <person name="Petersen C."/>
            <person name="Sorensen T."/>
            <person name="Nielsen M.R."/>
            <person name="Sondergaard T.E."/>
            <person name="Sorensen J.L."/>
            <person name="Fitzpatrick D.A."/>
            <person name="Frisvad J.C."/>
            <person name="Nielsen K.L."/>
        </authorList>
    </citation>
    <scope>NUCLEOTIDE SEQUENCE</scope>
    <source>
        <strain evidence="1">IBT 16849</strain>
    </source>
</reference>
<accession>A0A9W9IZH9</accession>
<proteinExistence type="predicted"/>
<keyword evidence="2" id="KW-1185">Reference proteome</keyword>
<comment type="caution">
    <text evidence="1">The sequence shown here is derived from an EMBL/GenBank/DDBJ whole genome shotgun (WGS) entry which is preliminary data.</text>
</comment>
<dbReference type="EMBL" id="JAPQKP010000006">
    <property type="protein sequence ID" value="KAJ5185670.1"/>
    <property type="molecule type" value="Genomic_DNA"/>
</dbReference>
<dbReference type="AlphaFoldDB" id="A0A9W9IZH9"/>
<protein>
    <submittedName>
        <fullName evidence="1">Uncharacterized protein</fullName>
    </submittedName>
</protein>
<evidence type="ECO:0000313" key="2">
    <source>
        <dbReference type="Proteomes" id="UP001150879"/>
    </source>
</evidence>
<dbReference type="Proteomes" id="UP001150879">
    <property type="component" value="Unassembled WGS sequence"/>
</dbReference>
<evidence type="ECO:0000313" key="1">
    <source>
        <dbReference type="EMBL" id="KAJ5185670.1"/>
    </source>
</evidence>
<dbReference type="OrthoDB" id="4335330at2759"/>
<reference evidence="1" key="1">
    <citation type="submission" date="2022-11" db="EMBL/GenBank/DDBJ databases">
        <authorList>
            <person name="Petersen C."/>
        </authorList>
    </citation>
    <scope>NUCLEOTIDE SEQUENCE</scope>
    <source>
        <strain evidence="1">IBT 16849</strain>
    </source>
</reference>
<name>A0A9W9IZH9_9EURO</name>
<organism evidence="1 2">
    <name type="scientific">Penicillium cf. griseofulvum</name>
    <dbReference type="NCBI Taxonomy" id="2972120"/>
    <lineage>
        <taxon>Eukaryota</taxon>
        <taxon>Fungi</taxon>
        <taxon>Dikarya</taxon>
        <taxon>Ascomycota</taxon>
        <taxon>Pezizomycotina</taxon>
        <taxon>Eurotiomycetes</taxon>
        <taxon>Eurotiomycetidae</taxon>
        <taxon>Eurotiales</taxon>
        <taxon>Aspergillaceae</taxon>
        <taxon>Penicillium</taxon>
    </lineage>
</organism>